<dbReference type="InterPro" id="IPR010359">
    <property type="entry name" value="IrrE_HExxH"/>
</dbReference>
<proteinExistence type="predicted"/>
<protein>
    <recommendedName>
        <fullName evidence="1">IrrE N-terminal-like domain-containing protein</fullName>
    </recommendedName>
</protein>
<sequence length="113" mass="13198">MEECRLQQGLCGFYYEPKRLIVLDETLLDFQKRCTLCHELVHAHNHDRGCTPYGSKAERRARLCTAFRLINPHEYAMAERMYGADSYLIACELNVTIQVIEDYKNWLHDSAVS</sequence>
<evidence type="ECO:0000313" key="2">
    <source>
        <dbReference type="EMBL" id="KFI86251.1"/>
    </source>
</evidence>
<dbReference type="Pfam" id="PF06114">
    <property type="entry name" value="Peptidase_M78"/>
    <property type="match status" value="1"/>
</dbReference>
<feature type="domain" description="IrrE N-terminal-like" evidence="1">
    <location>
        <begin position="12"/>
        <end position="100"/>
    </location>
</feature>
<comment type="caution">
    <text evidence="2">The sequence shown here is derived from an EMBL/GenBank/DDBJ whole genome shotgun (WGS) entry which is preliminary data.</text>
</comment>
<name>A0A087CSK1_9BIFI</name>
<reference evidence="2 3" key="1">
    <citation type="submission" date="2014-03" db="EMBL/GenBank/DDBJ databases">
        <title>Genomics of Bifidobacteria.</title>
        <authorList>
            <person name="Ventura M."/>
            <person name="Milani C."/>
            <person name="Lugli G.A."/>
        </authorList>
    </citation>
    <scope>NUCLEOTIDE SEQUENCE [LARGE SCALE GENOMIC DNA]</scope>
    <source>
        <strain evidence="2 3">DSM 23975</strain>
    </source>
</reference>
<evidence type="ECO:0000259" key="1">
    <source>
        <dbReference type="Pfam" id="PF06114"/>
    </source>
</evidence>
<dbReference type="STRING" id="1437610.BREU_1424"/>
<evidence type="ECO:0000313" key="3">
    <source>
        <dbReference type="Proteomes" id="UP000028984"/>
    </source>
</evidence>
<dbReference type="EMBL" id="JGZK01000005">
    <property type="protein sequence ID" value="KFI86251.1"/>
    <property type="molecule type" value="Genomic_DNA"/>
</dbReference>
<gene>
    <name evidence="2" type="ORF">BREU_1424</name>
</gene>
<dbReference type="Proteomes" id="UP000028984">
    <property type="component" value="Unassembled WGS sequence"/>
</dbReference>
<accession>A0A087CSK1</accession>
<keyword evidence="3" id="KW-1185">Reference proteome</keyword>
<organism evidence="2 3">
    <name type="scientific">Bifidobacterium reuteri DSM 23975</name>
    <dbReference type="NCBI Taxonomy" id="1437610"/>
    <lineage>
        <taxon>Bacteria</taxon>
        <taxon>Bacillati</taxon>
        <taxon>Actinomycetota</taxon>
        <taxon>Actinomycetes</taxon>
        <taxon>Bifidobacteriales</taxon>
        <taxon>Bifidobacteriaceae</taxon>
        <taxon>Bifidobacterium</taxon>
    </lineage>
</organism>
<dbReference type="eggNOG" id="ENOG502ZX0Y">
    <property type="taxonomic scope" value="Bacteria"/>
</dbReference>
<dbReference type="AlphaFoldDB" id="A0A087CSK1"/>